<dbReference type="EMBL" id="RBIL01000001">
    <property type="protein sequence ID" value="RKQ90831.1"/>
    <property type="molecule type" value="Genomic_DNA"/>
</dbReference>
<accession>A0A660LDM3</accession>
<name>A0A660LDM3_9ACTN</name>
<evidence type="ECO:0000256" key="1">
    <source>
        <dbReference type="SAM" id="MobiDB-lite"/>
    </source>
</evidence>
<sequence length="240" mass="26080">MARQSAALGSGRSSDFGPSTYHIVGVCDVTERYQAVWLERVATAARRLGQAMSRSALEVANHTDEDGLVDAMIALESRLRVMIGMLNRGSRTRPSWSSTNTLAGCRNSRETRGKAFSLSSTAPPTGSGNTRTRSAPQASGPPLGEPAVSHVFTYPSIPKPGSRSSRRSDSLSLTLSRITARSSSLFMALAGSDMRLCARNFVTRRCFATAQVRWRRYSILLPTRGTSLRSAARCPWSNTY</sequence>
<feature type="compositionally biased region" description="Polar residues" evidence="1">
    <location>
        <begin position="117"/>
        <end position="137"/>
    </location>
</feature>
<feature type="compositionally biased region" description="Polar residues" evidence="1">
    <location>
        <begin position="92"/>
        <end position="102"/>
    </location>
</feature>
<proteinExistence type="predicted"/>
<reference evidence="2 3" key="1">
    <citation type="submission" date="2018-10" db="EMBL/GenBank/DDBJ databases">
        <title>Genomic Encyclopedia of Archaeal and Bacterial Type Strains, Phase II (KMG-II): from individual species to whole genera.</title>
        <authorList>
            <person name="Goeker M."/>
        </authorList>
    </citation>
    <scope>NUCLEOTIDE SEQUENCE [LARGE SCALE GENOMIC DNA]</scope>
    <source>
        <strain evidence="2 3">DSM 14954</strain>
    </source>
</reference>
<organism evidence="2 3">
    <name type="scientific">Solirubrobacter pauli</name>
    <dbReference type="NCBI Taxonomy" id="166793"/>
    <lineage>
        <taxon>Bacteria</taxon>
        <taxon>Bacillati</taxon>
        <taxon>Actinomycetota</taxon>
        <taxon>Thermoleophilia</taxon>
        <taxon>Solirubrobacterales</taxon>
        <taxon>Solirubrobacteraceae</taxon>
        <taxon>Solirubrobacter</taxon>
    </lineage>
</organism>
<keyword evidence="3" id="KW-1185">Reference proteome</keyword>
<protein>
    <submittedName>
        <fullName evidence="2">Uncharacterized protein</fullName>
    </submittedName>
</protein>
<comment type="caution">
    <text evidence="2">The sequence shown here is derived from an EMBL/GenBank/DDBJ whole genome shotgun (WGS) entry which is preliminary data.</text>
</comment>
<evidence type="ECO:0000313" key="2">
    <source>
        <dbReference type="EMBL" id="RKQ90831.1"/>
    </source>
</evidence>
<gene>
    <name evidence="2" type="ORF">C8N24_0646</name>
</gene>
<dbReference type="Proteomes" id="UP000278962">
    <property type="component" value="Unassembled WGS sequence"/>
</dbReference>
<dbReference type="AlphaFoldDB" id="A0A660LDM3"/>
<evidence type="ECO:0000313" key="3">
    <source>
        <dbReference type="Proteomes" id="UP000278962"/>
    </source>
</evidence>
<feature type="region of interest" description="Disordered" evidence="1">
    <location>
        <begin position="90"/>
        <end position="170"/>
    </location>
</feature>